<dbReference type="OrthoDB" id="111895at2759"/>
<gene>
    <name evidence="2" type="ORF">PHPALM_1159</name>
</gene>
<accession>A0A2P4YT20</accession>
<dbReference type="Proteomes" id="UP000237271">
    <property type="component" value="Unassembled WGS sequence"/>
</dbReference>
<dbReference type="EMBL" id="NCKW01000228">
    <property type="protein sequence ID" value="POM80937.1"/>
    <property type="molecule type" value="Genomic_DNA"/>
</dbReference>
<proteinExistence type="predicted"/>
<name>A0A2P4YT20_9STRA</name>
<reference evidence="2 3" key="1">
    <citation type="journal article" date="2017" name="Genome Biol. Evol.">
        <title>Phytophthora megakarya and P. palmivora, closely related causal agents of cacao black pod rot, underwent increases in genome sizes and gene numbers by different mechanisms.</title>
        <authorList>
            <person name="Ali S.S."/>
            <person name="Shao J."/>
            <person name="Lary D.J."/>
            <person name="Kronmiller B."/>
            <person name="Shen D."/>
            <person name="Strem M.D."/>
            <person name="Amoako-Attah I."/>
            <person name="Akrofi A.Y."/>
            <person name="Begoude B.A."/>
            <person name="Ten Hoopen G.M."/>
            <person name="Coulibaly K."/>
            <person name="Kebe B.I."/>
            <person name="Melnick R.L."/>
            <person name="Guiltinan M.J."/>
            <person name="Tyler B.M."/>
            <person name="Meinhardt L.W."/>
            <person name="Bailey B.A."/>
        </authorList>
    </citation>
    <scope>NUCLEOTIDE SEQUENCE [LARGE SCALE GENOMIC DNA]</scope>
    <source>
        <strain evidence="3">sbr112.9</strain>
    </source>
</reference>
<keyword evidence="3" id="KW-1185">Reference proteome</keyword>
<organism evidence="2 3">
    <name type="scientific">Phytophthora palmivora</name>
    <dbReference type="NCBI Taxonomy" id="4796"/>
    <lineage>
        <taxon>Eukaryota</taxon>
        <taxon>Sar</taxon>
        <taxon>Stramenopiles</taxon>
        <taxon>Oomycota</taxon>
        <taxon>Peronosporomycetes</taxon>
        <taxon>Peronosporales</taxon>
        <taxon>Peronosporaceae</taxon>
        <taxon>Phytophthora</taxon>
    </lineage>
</organism>
<dbReference type="AlphaFoldDB" id="A0A2P4YT20"/>
<sequence length="190" mass="21689">MFVHQAALIEQLIQVNRKLDARMAMMEAKVYNKQQQTHTTTHKTSEDTCKEPAPKRRRTSAAPNLKDVWFAWYAQEPRMWKSTDSATKHERSTAKLVTAFLKLFLRDGFTFDEKSTQYCDNVLALGAAAEKELLVFLATHNVRARGAQNVLKALRQLHKAGHLNNPIRNYKQLQSAGRMVDPATLHTTNI</sequence>
<evidence type="ECO:0000313" key="3">
    <source>
        <dbReference type="Proteomes" id="UP000237271"/>
    </source>
</evidence>
<feature type="non-terminal residue" evidence="2">
    <location>
        <position position="190"/>
    </location>
</feature>
<feature type="compositionally biased region" description="Basic and acidic residues" evidence="1">
    <location>
        <begin position="43"/>
        <end position="54"/>
    </location>
</feature>
<evidence type="ECO:0000313" key="2">
    <source>
        <dbReference type="EMBL" id="POM80937.1"/>
    </source>
</evidence>
<comment type="caution">
    <text evidence="2">The sequence shown here is derived from an EMBL/GenBank/DDBJ whole genome shotgun (WGS) entry which is preliminary data.</text>
</comment>
<evidence type="ECO:0000256" key="1">
    <source>
        <dbReference type="SAM" id="MobiDB-lite"/>
    </source>
</evidence>
<feature type="region of interest" description="Disordered" evidence="1">
    <location>
        <begin position="31"/>
        <end position="60"/>
    </location>
</feature>
<protein>
    <submittedName>
        <fullName evidence="2">Uncharacterized protein</fullName>
    </submittedName>
</protein>